<reference evidence="2" key="1">
    <citation type="submission" date="2020-08" db="EMBL/GenBank/DDBJ databases">
        <title>Spodoptera exigua strain:BAW_Kor-Di-RS1 Genome sequencing and assembly.</title>
        <authorList>
            <person name="Kim J."/>
            <person name="Nam H.Y."/>
            <person name="Kwon M."/>
            <person name="Choi J.H."/>
            <person name="Cho S.R."/>
            <person name="Kim G.-H."/>
        </authorList>
    </citation>
    <scope>NUCLEOTIDE SEQUENCE</scope>
    <source>
        <strain evidence="2">BAW_Kor-Di-RS1</strain>
        <tissue evidence="2">Whole-body</tissue>
    </source>
</reference>
<accession>A0A835G8J0</accession>
<name>A0A835G8J0_SPOEX</name>
<proteinExistence type="predicted"/>
<feature type="region of interest" description="Disordered" evidence="1">
    <location>
        <begin position="66"/>
        <end position="94"/>
    </location>
</feature>
<gene>
    <name evidence="2" type="ORF">HW555_010951</name>
</gene>
<dbReference type="Proteomes" id="UP000648187">
    <property type="component" value="Unassembled WGS sequence"/>
</dbReference>
<protein>
    <submittedName>
        <fullName evidence="2">Uncharacterized protein</fullName>
    </submittedName>
</protein>
<evidence type="ECO:0000256" key="1">
    <source>
        <dbReference type="SAM" id="MobiDB-lite"/>
    </source>
</evidence>
<dbReference type="AlphaFoldDB" id="A0A835G8J0"/>
<feature type="compositionally biased region" description="Basic and acidic residues" evidence="1">
    <location>
        <begin position="82"/>
        <end position="94"/>
    </location>
</feature>
<evidence type="ECO:0000313" key="3">
    <source>
        <dbReference type="Proteomes" id="UP000648187"/>
    </source>
</evidence>
<keyword evidence="3" id="KW-1185">Reference proteome</keyword>
<evidence type="ECO:0000313" key="2">
    <source>
        <dbReference type="EMBL" id="KAF9409752.1"/>
    </source>
</evidence>
<dbReference type="EMBL" id="JACKWZ010000300">
    <property type="protein sequence ID" value="KAF9409752.1"/>
    <property type="molecule type" value="Genomic_DNA"/>
</dbReference>
<organism evidence="2 3">
    <name type="scientific">Spodoptera exigua</name>
    <name type="common">Beet armyworm</name>
    <name type="synonym">Noctua fulgens</name>
    <dbReference type="NCBI Taxonomy" id="7107"/>
    <lineage>
        <taxon>Eukaryota</taxon>
        <taxon>Metazoa</taxon>
        <taxon>Ecdysozoa</taxon>
        <taxon>Arthropoda</taxon>
        <taxon>Hexapoda</taxon>
        <taxon>Insecta</taxon>
        <taxon>Pterygota</taxon>
        <taxon>Neoptera</taxon>
        <taxon>Endopterygota</taxon>
        <taxon>Lepidoptera</taxon>
        <taxon>Glossata</taxon>
        <taxon>Ditrysia</taxon>
        <taxon>Noctuoidea</taxon>
        <taxon>Noctuidae</taxon>
        <taxon>Amphipyrinae</taxon>
        <taxon>Spodoptera</taxon>
    </lineage>
</organism>
<comment type="caution">
    <text evidence="2">The sequence shown here is derived from an EMBL/GenBank/DDBJ whole genome shotgun (WGS) entry which is preliminary data.</text>
</comment>
<sequence length="94" mass="10210">MAFKNVWKLAGGGAGWRRSSAHCGNSAAKRCATLIFANNMNSSTIEFVSRIFFACTSTGSILAFSSTSHTQENARRSSPPLNEHKLELSKSEIK</sequence>